<feature type="domain" description="Enoyl reductase (ER)" evidence="2">
    <location>
        <begin position="10"/>
        <end position="306"/>
    </location>
</feature>
<dbReference type="InterPro" id="IPR013154">
    <property type="entry name" value="ADH-like_N"/>
</dbReference>
<accession>A0A6M3ZNE5</accession>
<dbReference type="InterPro" id="IPR011032">
    <property type="entry name" value="GroES-like_sf"/>
</dbReference>
<dbReference type="Gene3D" id="3.90.180.10">
    <property type="entry name" value="Medium-chain alcohol dehydrogenases, catalytic domain"/>
    <property type="match status" value="1"/>
</dbReference>
<dbReference type="AlphaFoldDB" id="A0A6M3ZNE5"/>
<organism evidence="3 4">
    <name type="scientific">Herbaspirillum rubrisubalbicans Os34</name>
    <dbReference type="NCBI Taxonomy" id="1235827"/>
    <lineage>
        <taxon>Bacteria</taxon>
        <taxon>Pseudomonadati</taxon>
        <taxon>Pseudomonadota</taxon>
        <taxon>Betaproteobacteria</taxon>
        <taxon>Burkholderiales</taxon>
        <taxon>Oxalobacteraceae</taxon>
        <taxon>Herbaspirillum</taxon>
    </lineage>
</organism>
<name>A0A6M3ZNE5_9BURK</name>
<dbReference type="GO" id="GO:0016491">
    <property type="term" value="F:oxidoreductase activity"/>
    <property type="evidence" value="ECO:0007669"/>
    <property type="project" value="InterPro"/>
</dbReference>
<evidence type="ECO:0000259" key="2">
    <source>
        <dbReference type="SMART" id="SM00829"/>
    </source>
</evidence>
<dbReference type="InterPro" id="IPR020843">
    <property type="entry name" value="ER"/>
</dbReference>
<keyword evidence="1" id="KW-0521">NADP</keyword>
<dbReference type="Pfam" id="PF13602">
    <property type="entry name" value="ADH_zinc_N_2"/>
    <property type="match status" value="1"/>
</dbReference>
<evidence type="ECO:0000313" key="3">
    <source>
        <dbReference type="EMBL" id="QJQ00105.1"/>
    </source>
</evidence>
<dbReference type="Pfam" id="PF08240">
    <property type="entry name" value="ADH_N"/>
    <property type="match status" value="1"/>
</dbReference>
<dbReference type="RefSeq" id="WP_017454099.1">
    <property type="nucleotide sequence ID" value="NZ_CP008956.1"/>
</dbReference>
<dbReference type="SMART" id="SM00829">
    <property type="entry name" value="PKS_ER"/>
    <property type="match status" value="1"/>
</dbReference>
<dbReference type="EMBL" id="CP008956">
    <property type="protein sequence ID" value="QJQ00105.1"/>
    <property type="molecule type" value="Genomic_DNA"/>
</dbReference>
<dbReference type="PANTHER" id="PTHR44154:SF1">
    <property type="entry name" value="QUINONE OXIDOREDUCTASE"/>
    <property type="match status" value="1"/>
</dbReference>
<dbReference type="CDD" id="cd05289">
    <property type="entry name" value="MDR_like_2"/>
    <property type="match status" value="1"/>
</dbReference>
<dbReference type="Gene3D" id="3.40.50.720">
    <property type="entry name" value="NAD(P)-binding Rossmann-like Domain"/>
    <property type="match status" value="1"/>
</dbReference>
<proteinExistence type="predicted"/>
<sequence>MRAIAYHRYGPPSVLEVSELDELPLLPGHVRVAMHAAGVAPVDTKLRAGLLQHLVPLTLPKVPGRDGAGVVTAVAADVQRLQAGDAVCVMPAMLGRGTTLAEALLPQQQVVRKPDSLSMQQAAALLQPGASAWIALMRTAPIAAGMKVFIHAGSGAVGSLMVQLAAHLGAEVTATCRSANLDYVAALGAARVIAYDREDVFGVRDQDVVIDLVGGTTHERSYALLRRGGHLVWLVAAPIRERGAEFGVTVTRALIEDNQTVLEQVVELAQRGVWRPALSGVLPMQEIALAHQMLETGAVTRGRLVLDIG</sequence>
<dbReference type="SUPFAM" id="SSF51735">
    <property type="entry name" value="NAD(P)-binding Rossmann-fold domains"/>
    <property type="match status" value="1"/>
</dbReference>
<evidence type="ECO:0000256" key="1">
    <source>
        <dbReference type="ARBA" id="ARBA00022857"/>
    </source>
</evidence>
<dbReference type="InterPro" id="IPR036291">
    <property type="entry name" value="NAD(P)-bd_dom_sf"/>
</dbReference>
<reference evidence="3 4" key="1">
    <citation type="journal article" date="2012" name="J. Bacteriol.">
        <title>Genome sequence of the pathogenic Herbaspirillum seropedicae strain Os34, isolated from rice roots.</title>
        <authorList>
            <person name="Ye W."/>
            <person name="Ye S."/>
            <person name="Liu J."/>
            <person name="Chang S."/>
            <person name="Chen M."/>
            <person name="Zhu B."/>
            <person name="Guo L."/>
            <person name="An Q."/>
        </authorList>
    </citation>
    <scope>NUCLEOTIDE SEQUENCE [LARGE SCALE GENOMIC DNA]</scope>
    <source>
        <strain evidence="3 4">Os34</strain>
    </source>
</reference>
<dbReference type="Proteomes" id="UP000501648">
    <property type="component" value="Chromosome"/>
</dbReference>
<protein>
    <submittedName>
        <fullName evidence="3">NADP-dependent oxidoreductase</fullName>
    </submittedName>
</protein>
<dbReference type="PANTHER" id="PTHR44154">
    <property type="entry name" value="QUINONE OXIDOREDUCTASE"/>
    <property type="match status" value="1"/>
</dbReference>
<evidence type="ECO:0000313" key="4">
    <source>
        <dbReference type="Proteomes" id="UP000501648"/>
    </source>
</evidence>
<gene>
    <name evidence="3" type="ORF">C798_07630</name>
</gene>
<dbReference type="InterPro" id="IPR051603">
    <property type="entry name" value="Zinc-ADH_QOR/CCCR"/>
</dbReference>
<dbReference type="SUPFAM" id="SSF50129">
    <property type="entry name" value="GroES-like"/>
    <property type="match status" value="1"/>
</dbReference>